<dbReference type="GO" id="GO:0003964">
    <property type="term" value="F:RNA-directed DNA polymerase activity"/>
    <property type="evidence" value="ECO:0007669"/>
    <property type="project" value="UniProtKB-KW"/>
</dbReference>
<name>A0A3M7PQ55_BRAPC</name>
<proteinExistence type="predicted"/>
<organism evidence="1 2">
    <name type="scientific">Brachionus plicatilis</name>
    <name type="common">Marine rotifer</name>
    <name type="synonym">Brachionus muelleri</name>
    <dbReference type="NCBI Taxonomy" id="10195"/>
    <lineage>
        <taxon>Eukaryota</taxon>
        <taxon>Metazoa</taxon>
        <taxon>Spiralia</taxon>
        <taxon>Gnathifera</taxon>
        <taxon>Rotifera</taxon>
        <taxon>Eurotatoria</taxon>
        <taxon>Monogononta</taxon>
        <taxon>Pseudotrocha</taxon>
        <taxon>Ploima</taxon>
        <taxon>Brachionidae</taxon>
        <taxon>Brachionus</taxon>
    </lineage>
</organism>
<sequence>MTLPLKIALRQLTMRLFVIFNFFPTKLGNLVDWSLYWKMSLNQFKCLSMHFGIENRCHDYTMDGQKLAKTSKERDLGIIITSDLKSGEQLKEFRLETDLAIR</sequence>
<dbReference type="EMBL" id="REGN01009550">
    <property type="protein sequence ID" value="RNA00921.1"/>
    <property type="molecule type" value="Genomic_DNA"/>
</dbReference>
<keyword evidence="2" id="KW-1185">Reference proteome</keyword>
<keyword evidence="1" id="KW-0548">Nucleotidyltransferase</keyword>
<dbReference type="AlphaFoldDB" id="A0A3M7PQ55"/>
<dbReference type="PRINTS" id="PR01345">
    <property type="entry name" value="CERVTRCPTASE"/>
</dbReference>
<protein>
    <submittedName>
        <fullName evidence="1">RNA-directed DNA polymerase from mobile element jockey-like</fullName>
        <ecNumber evidence="1">2.7.7.49</ecNumber>
    </submittedName>
</protein>
<dbReference type="OrthoDB" id="8064698at2759"/>
<gene>
    <name evidence="1" type="ORF">BpHYR1_010672</name>
</gene>
<keyword evidence="1" id="KW-0808">Transferase</keyword>
<dbReference type="Proteomes" id="UP000276133">
    <property type="component" value="Unassembled WGS sequence"/>
</dbReference>
<keyword evidence="1" id="KW-0695">RNA-directed DNA polymerase</keyword>
<evidence type="ECO:0000313" key="1">
    <source>
        <dbReference type="EMBL" id="RNA00921.1"/>
    </source>
</evidence>
<accession>A0A3M7PQ55</accession>
<evidence type="ECO:0000313" key="2">
    <source>
        <dbReference type="Proteomes" id="UP000276133"/>
    </source>
</evidence>
<reference evidence="1 2" key="1">
    <citation type="journal article" date="2018" name="Sci. Rep.">
        <title>Genomic signatures of local adaptation to the degree of environmental predictability in rotifers.</title>
        <authorList>
            <person name="Franch-Gras L."/>
            <person name="Hahn C."/>
            <person name="Garcia-Roger E.M."/>
            <person name="Carmona M.J."/>
            <person name="Serra M."/>
            <person name="Gomez A."/>
        </authorList>
    </citation>
    <scope>NUCLEOTIDE SEQUENCE [LARGE SCALE GENOMIC DNA]</scope>
    <source>
        <strain evidence="1">HYR1</strain>
    </source>
</reference>
<dbReference type="EC" id="2.7.7.49" evidence="1"/>
<comment type="caution">
    <text evidence="1">The sequence shown here is derived from an EMBL/GenBank/DDBJ whole genome shotgun (WGS) entry which is preliminary data.</text>
</comment>